<dbReference type="InterPro" id="IPR000372">
    <property type="entry name" value="LRRNT"/>
</dbReference>
<evidence type="ECO:0000256" key="6">
    <source>
        <dbReference type="ARBA" id="ARBA00022737"/>
    </source>
</evidence>
<dbReference type="GO" id="GO:0038023">
    <property type="term" value="F:signaling receptor activity"/>
    <property type="evidence" value="ECO:0007669"/>
    <property type="project" value="TreeGrafter"/>
</dbReference>
<dbReference type="Gene3D" id="3.80.10.10">
    <property type="entry name" value="Ribonuclease Inhibitor"/>
    <property type="match status" value="3"/>
</dbReference>
<dbReference type="SMART" id="SM00255">
    <property type="entry name" value="TIR"/>
    <property type="match status" value="1"/>
</dbReference>
<comment type="similarity">
    <text evidence="2">Belongs to the Toll-like receptor family.</text>
</comment>
<keyword evidence="3" id="KW-0433">Leucine-rich repeat</keyword>
<dbReference type="SMART" id="SM00082">
    <property type="entry name" value="LRRCT"/>
    <property type="match status" value="2"/>
</dbReference>
<evidence type="ECO:0000256" key="8">
    <source>
        <dbReference type="ARBA" id="ARBA00023136"/>
    </source>
</evidence>
<evidence type="ECO:0000256" key="4">
    <source>
        <dbReference type="ARBA" id="ARBA00022692"/>
    </source>
</evidence>
<feature type="chain" id="PRO_5042430754" description="TIR domain-containing protein" evidence="12">
    <location>
        <begin position="21"/>
        <end position="685"/>
    </location>
</feature>
<dbReference type="PANTHER" id="PTHR24365">
    <property type="entry name" value="TOLL-LIKE RECEPTOR"/>
    <property type="match status" value="1"/>
</dbReference>
<evidence type="ECO:0000313" key="15">
    <source>
        <dbReference type="Proteomes" id="UP000005408"/>
    </source>
</evidence>
<organism evidence="14 15">
    <name type="scientific">Magallana gigas</name>
    <name type="common">Pacific oyster</name>
    <name type="synonym">Crassostrea gigas</name>
    <dbReference type="NCBI Taxonomy" id="29159"/>
    <lineage>
        <taxon>Eukaryota</taxon>
        <taxon>Metazoa</taxon>
        <taxon>Spiralia</taxon>
        <taxon>Lophotrochozoa</taxon>
        <taxon>Mollusca</taxon>
        <taxon>Bivalvia</taxon>
        <taxon>Autobranchia</taxon>
        <taxon>Pteriomorphia</taxon>
        <taxon>Ostreida</taxon>
        <taxon>Ostreoidea</taxon>
        <taxon>Ostreidae</taxon>
        <taxon>Magallana</taxon>
    </lineage>
</organism>
<dbReference type="SUPFAM" id="SSF52058">
    <property type="entry name" value="L domain-like"/>
    <property type="match status" value="2"/>
</dbReference>
<evidence type="ECO:0000256" key="10">
    <source>
        <dbReference type="ARBA" id="ARBA00023180"/>
    </source>
</evidence>
<feature type="domain" description="TIR" evidence="13">
    <location>
        <begin position="540"/>
        <end position="682"/>
    </location>
</feature>
<dbReference type="OMA" id="EITMANN"/>
<dbReference type="PRINTS" id="PR01537">
    <property type="entry name" value="INTRLKN1R1F"/>
</dbReference>
<keyword evidence="9" id="KW-0675">Receptor</keyword>
<evidence type="ECO:0000313" key="14">
    <source>
        <dbReference type="EnsemblMetazoa" id="G12208.5:cds"/>
    </source>
</evidence>
<feature type="transmembrane region" description="Helical" evidence="11">
    <location>
        <begin position="487"/>
        <end position="509"/>
    </location>
</feature>
<dbReference type="Pfam" id="PF01582">
    <property type="entry name" value="TIR"/>
    <property type="match status" value="1"/>
</dbReference>
<evidence type="ECO:0000256" key="7">
    <source>
        <dbReference type="ARBA" id="ARBA00022989"/>
    </source>
</evidence>
<dbReference type="EnsemblMetazoa" id="G12208.8">
    <property type="protein sequence ID" value="G12208.8:cds"/>
    <property type="gene ID" value="G12208"/>
</dbReference>
<dbReference type="PANTHER" id="PTHR24365:SF541">
    <property type="entry name" value="PROTEIN TOLL-RELATED"/>
    <property type="match status" value="1"/>
</dbReference>
<comment type="subcellular location">
    <subcellularLocation>
        <location evidence="1">Membrane</location>
        <topology evidence="1">Single-pass type I membrane protein</topology>
    </subcellularLocation>
</comment>
<dbReference type="Pfam" id="PF13855">
    <property type="entry name" value="LRR_8"/>
    <property type="match status" value="2"/>
</dbReference>
<dbReference type="Gene3D" id="3.40.50.10140">
    <property type="entry name" value="Toll/interleukin-1 receptor homology (TIR) domain"/>
    <property type="match status" value="1"/>
</dbReference>
<proteinExistence type="inferred from homology"/>
<evidence type="ECO:0000256" key="11">
    <source>
        <dbReference type="SAM" id="Phobius"/>
    </source>
</evidence>
<keyword evidence="6" id="KW-0677">Repeat</keyword>
<dbReference type="InterPro" id="IPR000483">
    <property type="entry name" value="Cys-rich_flank_reg_C"/>
</dbReference>
<dbReference type="OrthoDB" id="6107924at2759"/>
<dbReference type="SUPFAM" id="SSF52200">
    <property type="entry name" value="Toll/Interleukin receptor TIR domain"/>
    <property type="match status" value="1"/>
</dbReference>
<dbReference type="InterPro" id="IPR035897">
    <property type="entry name" value="Toll_tir_struct_dom_sf"/>
</dbReference>
<evidence type="ECO:0000256" key="1">
    <source>
        <dbReference type="ARBA" id="ARBA00004479"/>
    </source>
</evidence>
<evidence type="ECO:0000256" key="2">
    <source>
        <dbReference type="ARBA" id="ARBA00009634"/>
    </source>
</evidence>
<sequence length="685" mass="79790">MSIIGIVLSLLPVLASIASATNRCDICQVSGPEIDLSNCGFYSVGDAINKSCDAARSATVLKLNGNFISNISSNDFLMEDGTGYFWQLDKLYLNNNSITYIDEDAFWTLIFLTHFDLSYNNLTEIVDDVLKVKTLLRTVNFAYNQINFIGTKVFTEKHYALKEVNFSHNNLISMEPWPYIPPALSKFDVSYNAIVNFTNRMNWTYDLSEPYHASVDLRNNQLRDWRDYYLQQYNPNQPEFYVDFVTYNLDIRDNPWFCDCHFYGFTSRYQNSFFKHADTTLMEMKCDGPPNLHGKAIMEDVDLNDLICNITLDCPQGCLCQNKPAENLLHVNCNSKGFTHLPSKIPKIESPPNNQYTLKLEMNNNRIRTLTHENYTSLLSDLSLSGNQLEDVGDAAFTGMTIIKHLNLENNKLKKISPKIQYLLKFEDTSLSNNNFQCTCDMVWMKDWINFAPIDDPNRDMQCTFENEDVYKIREVSESLLNCTYDVAIGLTIGFSILLALVIVAVIWAKKCPYETKVILYRIFRYHPWDKYRVDNELLAEHDAYVSFDDSNIHIRQWVLRKFAKRLEEEKPCYKFFVPVRDLLVGDGKADSIIENMEKSKRVIIILSDKYDENEWCKFECQRAEILELNNGRIIFIKYHPEADEMIENEPWKSRVKGRKVFSPGEKKSERRWFWGKIKYELPVR</sequence>
<evidence type="ECO:0000259" key="13">
    <source>
        <dbReference type="PROSITE" id="PS50104"/>
    </source>
</evidence>
<dbReference type="PROSITE" id="PS50104">
    <property type="entry name" value="TIR"/>
    <property type="match status" value="1"/>
</dbReference>
<reference evidence="14" key="1">
    <citation type="submission" date="2022-08" db="UniProtKB">
        <authorList>
            <consortium name="EnsemblMetazoa"/>
        </authorList>
    </citation>
    <scope>IDENTIFICATION</scope>
    <source>
        <strain evidence="14">05x7-T-G4-1.051#20</strain>
    </source>
</reference>
<accession>A0A8W8I3Y0</accession>
<dbReference type="EnsemblMetazoa" id="G12208.5">
    <property type="protein sequence ID" value="G12208.5:cds"/>
    <property type="gene ID" value="G12208"/>
</dbReference>
<evidence type="ECO:0000256" key="12">
    <source>
        <dbReference type="SAM" id="SignalP"/>
    </source>
</evidence>
<name>A0A8W8I3Y0_MAGGI</name>
<dbReference type="Proteomes" id="UP000005408">
    <property type="component" value="Unassembled WGS sequence"/>
</dbReference>
<keyword evidence="4 11" id="KW-0812">Transmembrane</keyword>
<keyword evidence="7 11" id="KW-1133">Transmembrane helix</keyword>
<evidence type="ECO:0000256" key="3">
    <source>
        <dbReference type="ARBA" id="ARBA00022614"/>
    </source>
</evidence>
<dbReference type="AlphaFoldDB" id="A0A8W8I3Y0"/>
<evidence type="ECO:0000256" key="9">
    <source>
        <dbReference type="ARBA" id="ARBA00023170"/>
    </source>
</evidence>
<dbReference type="PROSITE" id="PS51450">
    <property type="entry name" value="LRR"/>
    <property type="match status" value="1"/>
</dbReference>
<dbReference type="SMART" id="SM00369">
    <property type="entry name" value="LRR_TYP"/>
    <property type="match status" value="4"/>
</dbReference>
<dbReference type="SMART" id="SM00013">
    <property type="entry name" value="LRRNT"/>
    <property type="match status" value="1"/>
</dbReference>
<keyword evidence="5 12" id="KW-0732">Signal</keyword>
<feature type="signal peptide" evidence="12">
    <location>
        <begin position="1"/>
        <end position="20"/>
    </location>
</feature>
<dbReference type="EnsemblMetazoa" id="G12208.6">
    <property type="protein sequence ID" value="G12208.6:cds"/>
    <property type="gene ID" value="G12208"/>
</dbReference>
<keyword evidence="8 11" id="KW-0472">Membrane</keyword>
<dbReference type="InterPro" id="IPR001611">
    <property type="entry name" value="Leu-rich_rpt"/>
</dbReference>
<dbReference type="InterPro" id="IPR000157">
    <property type="entry name" value="TIR_dom"/>
</dbReference>
<dbReference type="GO" id="GO:0007165">
    <property type="term" value="P:signal transduction"/>
    <property type="evidence" value="ECO:0007669"/>
    <property type="project" value="InterPro"/>
</dbReference>
<dbReference type="InterPro" id="IPR003591">
    <property type="entry name" value="Leu-rich_rpt_typical-subtyp"/>
</dbReference>
<keyword evidence="15" id="KW-1185">Reference proteome</keyword>
<protein>
    <recommendedName>
        <fullName evidence="13">TIR domain-containing protein</fullName>
    </recommendedName>
</protein>
<keyword evidence="10" id="KW-0325">Glycoprotein</keyword>
<dbReference type="InterPro" id="IPR032675">
    <property type="entry name" value="LRR_dom_sf"/>
</dbReference>
<evidence type="ECO:0000256" key="5">
    <source>
        <dbReference type="ARBA" id="ARBA00022729"/>
    </source>
</evidence>
<dbReference type="GO" id="GO:0005886">
    <property type="term" value="C:plasma membrane"/>
    <property type="evidence" value="ECO:0007669"/>
    <property type="project" value="TreeGrafter"/>
</dbReference>